<dbReference type="Proteomes" id="UP000250166">
    <property type="component" value="Unassembled WGS sequence"/>
</dbReference>
<sequence>MNSLPELIENANLRMGENRAFLETADKTALIALDYKEQEKKWITTASDNYQSPPLQPNRTESGLNTSPSSVSEASGDLKNSTTKAQKNVFQKLNPNQLQAQKLEAQAKEARERQNARAIADKRAQILRDKEQAEGKSVLEATMLTKQDDIPYTPLKETSIALDNTQPFNAHYAIININDIKPKFDFRGTQGRTSIQQNVIDNIKSNLRPELLLNQEGGFNGLPLILSDGQVLVGNHRAKALSEILSEPNNSLKSQLEQKFGVKLKDDEMIVRRLDDNQDLDRAKALAYQSNVGRESSIGEKSLALVAKYKDDFAKLPEFIDAKSPEEAKNIIAKTLSPENAGLNRDETALALLTHLSKSNSHSNIIEALDSIKGSAQDKSILVNMFVDNVGGFYNIAKDPTLKNINLNNYLLGAIISTSKKSLSRADDYNDIIARIKNFDDLTKEGKDTSMALNPSFFDDLKSQILGAGLSKFLRQENPSTALFDFLKNAKSDLQEMLSPSLFDSNGKPLSEADMEDFLALLISQGQKSREQSELISLLPKLKELEDNYKPKPNTHSLSLPRDSEEALPTKTTLEKNLTSDELLAKINKIDLNSTQNTKILVAKVRDDELENLAKEFNFKGNYQLAREIDSQHIAHTLRNHGDEAKEAQRGQIAITKEDIANYENIIKSADIREINGKNIIYKKQINGHYVVVEEALTGKNKLEFVTMWKSRGNITTAPTPSSKGYDLDRTLSGSYDNADSTTNKIFNQGDIKFDSLEDFTHFAKLSGFENIPQEKLQSAHKYILENLHKLEC</sequence>
<feature type="region of interest" description="Disordered" evidence="1">
    <location>
        <begin position="46"/>
        <end position="83"/>
    </location>
</feature>
<accession>A0A2X3B710</accession>
<evidence type="ECO:0000313" key="5">
    <source>
        <dbReference type="Proteomes" id="UP000250166"/>
    </source>
</evidence>
<reference evidence="4 5" key="1">
    <citation type="submission" date="2018-06" db="EMBL/GenBank/DDBJ databases">
        <authorList>
            <consortium name="Pathogen Informatics"/>
            <person name="Doyle S."/>
        </authorList>
    </citation>
    <scope>NUCLEOTIDE SEQUENCE [LARGE SCALE GENOMIC DNA]</scope>
    <source>
        <strain evidence="4 5">NCTC13102</strain>
    </source>
</reference>
<dbReference type="RefSeq" id="WP_112058984.1">
    <property type="nucleotide sequence ID" value="NZ_UAWL01000006.1"/>
</dbReference>
<feature type="domain" description="Phage-Barnase-EndoU-ColicinE5/D-RelE like nuclease 3" evidence="3">
    <location>
        <begin position="611"/>
        <end position="714"/>
    </location>
</feature>
<proteinExistence type="predicted"/>
<dbReference type="Pfam" id="PF18812">
    <property type="entry name" value="PBECR3"/>
    <property type="match status" value="1"/>
</dbReference>
<evidence type="ECO:0000259" key="2">
    <source>
        <dbReference type="Pfam" id="PF18763"/>
    </source>
</evidence>
<name>A0A2X3B710_9HELI</name>
<keyword evidence="4" id="KW-0378">Hydrolase</keyword>
<feature type="region of interest" description="Disordered" evidence="1">
    <location>
        <begin position="547"/>
        <end position="569"/>
    </location>
</feature>
<dbReference type="InterPro" id="IPR041398">
    <property type="entry name" value="DdrB_dom"/>
</dbReference>
<evidence type="ECO:0000259" key="3">
    <source>
        <dbReference type="Pfam" id="PF18812"/>
    </source>
</evidence>
<evidence type="ECO:0000313" key="4">
    <source>
        <dbReference type="EMBL" id="SQB99532.1"/>
    </source>
</evidence>
<evidence type="ECO:0000256" key="1">
    <source>
        <dbReference type="SAM" id="MobiDB-lite"/>
    </source>
</evidence>
<feature type="domain" description="DdrB-like" evidence="2">
    <location>
        <begin position="165"/>
        <end position="274"/>
    </location>
</feature>
<gene>
    <name evidence="4" type="ORF">NCTC13102_01857</name>
</gene>
<dbReference type="AlphaFoldDB" id="A0A2X3B710"/>
<dbReference type="EMBL" id="UAWL01000006">
    <property type="protein sequence ID" value="SQB99532.1"/>
    <property type="molecule type" value="Genomic_DNA"/>
</dbReference>
<protein>
    <submittedName>
        <fullName evidence="4">Tetrahydrofolate dehydrogenase/cyclohydrolase, NAD(P)-binding domain protein</fullName>
    </submittedName>
</protein>
<dbReference type="InterPro" id="IPR041301">
    <property type="entry name" value="PBECR3"/>
</dbReference>
<dbReference type="Pfam" id="PF18763">
    <property type="entry name" value="ddrB-ParB"/>
    <property type="match status" value="1"/>
</dbReference>
<organism evidence="4 5">
    <name type="scientific">Helicobacter fennelliae</name>
    <dbReference type="NCBI Taxonomy" id="215"/>
    <lineage>
        <taxon>Bacteria</taxon>
        <taxon>Pseudomonadati</taxon>
        <taxon>Campylobacterota</taxon>
        <taxon>Epsilonproteobacteria</taxon>
        <taxon>Campylobacterales</taxon>
        <taxon>Helicobacteraceae</taxon>
        <taxon>Helicobacter</taxon>
    </lineage>
</organism>
<dbReference type="GO" id="GO:0016787">
    <property type="term" value="F:hydrolase activity"/>
    <property type="evidence" value="ECO:0007669"/>
    <property type="project" value="UniProtKB-KW"/>
</dbReference>